<evidence type="ECO:0000256" key="5">
    <source>
        <dbReference type="ARBA" id="ARBA00023002"/>
    </source>
</evidence>
<dbReference type="RefSeq" id="WP_109823262.1">
    <property type="nucleotide sequence ID" value="NZ_QGKL01000029.1"/>
</dbReference>
<keyword evidence="5" id="KW-0560">Oxidoreductase</keyword>
<evidence type="ECO:0000313" key="9">
    <source>
        <dbReference type="Proteomes" id="UP000245506"/>
    </source>
</evidence>
<organism evidence="8 9">
    <name type="scientific">Leucothrix arctica</name>
    <dbReference type="NCBI Taxonomy" id="1481894"/>
    <lineage>
        <taxon>Bacteria</taxon>
        <taxon>Pseudomonadati</taxon>
        <taxon>Pseudomonadota</taxon>
        <taxon>Gammaproteobacteria</taxon>
        <taxon>Thiotrichales</taxon>
        <taxon>Thiotrichaceae</taxon>
        <taxon>Leucothrix</taxon>
    </lineage>
</organism>
<reference evidence="8 9" key="1">
    <citation type="submission" date="2018-05" db="EMBL/GenBank/DDBJ databases">
        <title>Leucothrix arctica sp. nov., isolated from Arctic seawater.</title>
        <authorList>
            <person name="Choi A."/>
            <person name="Baek K."/>
        </authorList>
    </citation>
    <scope>NUCLEOTIDE SEQUENCE [LARGE SCALE GENOMIC DNA]</scope>
    <source>
        <strain evidence="8 9">IMCC9719</strain>
    </source>
</reference>
<gene>
    <name evidence="8" type="ORF">DKT75_09900</name>
</gene>
<feature type="domain" description="TauD/TfdA-like" evidence="7">
    <location>
        <begin position="3"/>
        <end position="93"/>
    </location>
</feature>
<dbReference type="EMBL" id="QGKL01000029">
    <property type="protein sequence ID" value="PWQ96290.1"/>
    <property type="molecule type" value="Genomic_DNA"/>
</dbReference>
<dbReference type="InterPro" id="IPR050411">
    <property type="entry name" value="AlphaKG_dependent_hydroxylases"/>
</dbReference>
<dbReference type="PANTHER" id="PTHR10696">
    <property type="entry name" value="GAMMA-BUTYROBETAINE HYDROXYLASE-RELATED"/>
    <property type="match status" value="1"/>
</dbReference>
<dbReference type="Pfam" id="PF02668">
    <property type="entry name" value="TauD"/>
    <property type="match status" value="1"/>
</dbReference>
<comment type="cofactor">
    <cofactor evidence="1">
        <name>Fe(2+)</name>
        <dbReference type="ChEBI" id="CHEBI:29033"/>
    </cofactor>
</comment>
<proteinExistence type="inferred from homology"/>
<comment type="caution">
    <text evidence="8">The sequence shown here is derived from an EMBL/GenBank/DDBJ whole genome shotgun (WGS) entry which is preliminary data.</text>
</comment>
<name>A0A317CIY5_9GAMM</name>
<dbReference type="PANTHER" id="PTHR10696:SF25">
    <property type="entry name" value="OXIDOREDUCTASE AIM17-RELATED"/>
    <property type="match status" value="1"/>
</dbReference>
<dbReference type="GO" id="GO:0016706">
    <property type="term" value="F:2-oxoglutarate-dependent dioxygenase activity"/>
    <property type="evidence" value="ECO:0007669"/>
    <property type="project" value="UniProtKB-ARBA"/>
</dbReference>
<dbReference type="Gene3D" id="3.60.130.10">
    <property type="entry name" value="Clavaminate synthase-like"/>
    <property type="match status" value="1"/>
</dbReference>
<evidence type="ECO:0000256" key="4">
    <source>
        <dbReference type="ARBA" id="ARBA00022964"/>
    </source>
</evidence>
<keyword evidence="9" id="KW-1185">Reference proteome</keyword>
<dbReference type="InterPro" id="IPR003819">
    <property type="entry name" value="TauD/TfdA-like"/>
</dbReference>
<evidence type="ECO:0000313" key="8">
    <source>
        <dbReference type="EMBL" id="PWQ96290.1"/>
    </source>
</evidence>
<accession>A0A317CIY5</accession>
<evidence type="ECO:0000256" key="6">
    <source>
        <dbReference type="ARBA" id="ARBA00023004"/>
    </source>
</evidence>
<comment type="similarity">
    <text evidence="2">Belongs to the gamma-BBH/TMLD family.</text>
</comment>
<evidence type="ECO:0000256" key="1">
    <source>
        <dbReference type="ARBA" id="ARBA00001954"/>
    </source>
</evidence>
<keyword evidence="3" id="KW-0479">Metal-binding</keyword>
<keyword evidence="4" id="KW-0223">Dioxygenase</keyword>
<dbReference type="GO" id="GO:0045329">
    <property type="term" value="P:carnitine biosynthetic process"/>
    <property type="evidence" value="ECO:0007669"/>
    <property type="project" value="TreeGrafter"/>
</dbReference>
<dbReference type="InterPro" id="IPR042098">
    <property type="entry name" value="TauD-like_sf"/>
</dbReference>
<evidence type="ECO:0000256" key="2">
    <source>
        <dbReference type="ARBA" id="ARBA00008654"/>
    </source>
</evidence>
<protein>
    <recommendedName>
        <fullName evidence="7">TauD/TfdA-like domain-containing protein</fullName>
    </recommendedName>
</protein>
<dbReference type="GO" id="GO:0046872">
    <property type="term" value="F:metal ion binding"/>
    <property type="evidence" value="ECO:0007669"/>
    <property type="project" value="UniProtKB-KW"/>
</dbReference>
<dbReference type="Proteomes" id="UP000245506">
    <property type="component" value="Unassembled WGS sequence"/>
</dbReference>
<evidence type="ECO:0000256" key="3">
    <source>
        <dbReference type="ARBA" id="ARBA00022723"/>
    </source>
</evidence>
<sequence>MYHYHPVINLDHLGNIVEIKYNAHIAEIFDLPESVMHDYYVAYRDLMQRLQLPKYQIQIELVEGMMAVFDNRRMLHGRQSYEATGKRHLRGCYVDRTEFKSRLRVLAKRYTS</sequence>
<keyword evidence="6" id="KW-0408">Iron</keyword>
<dbReference type="SUPFAM" id="SSF51197">
    <property type="entry name" value="Clavaminate synthase-like"/>
    <property type="match status" value="1"/>
</dbReference>
<evidence type="ECO:0000259" key="7">
    <source>
        <dbReference type="Pfam" id="PF02668"/>
    </source>
</evidence>
<dbReference type="AlphaFoldDB" id="A0A317CIY5"/>